<feature type="transmembrane region" description="Helical" evidence="9">
    <location>
        <begin position="187"/>
        <end position="210"/>
    </location>
</feature>
<evidence type="ECO:0000256" key="8">
    <source>
        <dbReference type="ARBA" id="ARBA00037998"/>
    </source>
</evidence>
<dbReference type="Proteomes" id="UP000581135">
    <property type="component" value="Unassembled WGS sequence"/>
</dbReference>
<dbReference type="PANTHER" id="PTHR11795:SF445">
    <property type="entry name" value="AMINO ACID ABC TRANSPORTER PERMEASE PROTEIN"/>
    <property type="match status" value="1"/>
</dbReference>
<sequence length="290" mass="30640">MSLALQIIFDALLLGGLYAIGALGFALVWGVQNILNIAYAAMIMLGAYAAYWVWTLGVDPILAVPIVMAMMFVVGVLLQRFLFDYVILGPHSLSIALTYGVNLILIGLALYLFTAEYRSIALPDHLRGSIDLGGAHLTNARIATIAIAVVLTASVWWLMDRTALGAAIRATRMDLEAARLVGIRPRLIYNIVAGISGALAGAMGALLAVIHSVFPAMGDHQLIQILIVLVLGGLGSMVGPLIGALLLGLVSSVVTAIWGGTYAVLAGTVLVLLVLTFRPSGLMGRKFYEA</sequence>
<keyword evidence="3" id="KW-1003">Cell membrane</keyword>
<evidence type="ECO:0000256" key="7">
    <source>
        <dbReference type="ARBA" id="ARBA00023136"/>
    </source>
</evidence>
<comment type="similarity">
    <text evidence="8">Belongs to the binding-protein-dependent transport system permease family. LivHM subfamily.</text>
</comment>
<feature type="transmembrane region" description="Helical" evidence="9">
    <location>
        <begin position="61"/>
        <end position="83"/>
    </location>
</feature>
<dbReference type="EMBL" id="JACHXA010000013">
    <property type="protein sequence ID" value="MBB3066998.1"/>
    <property type="molecule type" value="Genomic_DNA"/>
</dbReference>
<feature type="transmembrane region" description="Helical" evidence="9">
    <location>
        <begin position="222"/>
        <end position="250"/>
    </location>
</feature>
<keyword evidence="2" id="KW-0813">Transport</keyword>
<protein>
    <submittedName>
        <fullName evidence="10">Branched-chain amino acid transport system permease protein</fullName>
    </submittedName>
</protein>
<evidence type="ECO:0000256" key="4">
    <source>
        <dbReference type="ARBA" id="ARBA00022692"/>
    </source>
</evidence>
<evidence type="ECO:0000256" key="3">
    <source>
        <dbReference type="ARBA" id="ARBA00022475"/>
    </source>
</evidence>
<dbReference type="InterPro" id="IPR052157">
    <property type="entry name" value="BCAA_transport_permease"/>
</dbReference>
<comment type="caution">
    <text evidence="10">The sequence shown here is derived from an EMBL/GenBank/DDBJ whole genome shotgun (WGS) entry which is preliminary data.</text>
</comment>
<organism evidence="10 11">
    <name type="scientific">Limibacillus halophilus</name>
    <dbReference type="NCBI Taxonomy" id="1579333"/>
    <lineage>
        <taxon>Bacteria</taxon>
        <taxon>Pseudomonadati</taxon>
        <taxon>Pseudomonadota</taxon>
        <taxon>Alphaproteobacteria</taxon>
        <taxon>Rhodospirillales</taxon>
        <taxon>Rhodovibrionaceae</taxon>
        <taxon>Limibacillus</taxon>
    </lineage>
</organism>
<feature type="transmembrane region" description="Helical" evidence="9">
    <location>
        <begin position="138"/>
        <end position="159"/>
    </location>
</feature>
<reference evidence="10 11" key="1">
    <citation type="submission" date="2020-08" db="EMBL/GenBank/DDBJ databases">
        <title>Genomic Encyclopedia of Type Strains, Phase III (KMG-III): the genomes of soil and plant-associated and newly described type strains.</title>
        <authorList>
            <person name="Whitman W."/>
        </authorList>
    </citation>
    <scope>NUCLEOTIDE SEQUENCE [LARGE SCALE GENOMIC DNA]</scope>
    <source>
        <strain evidence="10 11">CECT 8803</strain>
    </source>
</reference>
<evidence type="ECO:0000256" key="6">
    <source>
        <dbReference type="ARBA" id="ARBA00022989"/>
    </source>
</evidence>
<feature type="transmembrane region" description="Helical" evidence="9">
    <location>
        <begin position="7"/>
        <end position="31"/>
    </location>
</feature>
<proteinExistence type="inferred from homology"/>
<evidence type="ECO:0000256" key="1">
    <source>
        <dbReference type="ARBA" id="ARBA00004651"/>
    </source>
</evidence>
<evidence type="ECO:0000313" key="11">
    <source>
        <dbReference type="Proteomes" id="UP000581135"/>
    </source>
</evidence>
<keyword evidence="5" id="KW-0029">Amino-acid transport</keyword>
<name>A0A839SXG2_9PROT</name>
<keyword evidence="7 9" id="KW-0472">Membrane</keyword>
<keyword evidence="6 9" id="KW-1133">Transmembrane helix</keyword>
<dbReference type="PANTHER" id="PTHR11795">
    <property type="entry name" value="BRANCHED-CHAIN AMINO ACID TRANSPORT SYSTEM PERMEASE PROTEIN LIVH"/>
    <property type="match status" value="1"/>
</dbReference>
<evidence type="ECO:0000256" key="9">
    <source>
        <dbReference type="SAM" id="Phobius"/>
    </source>
</evidence>
<feature type="transmembrane region" description="Helical" evidence="9">
    <location>
        <begin position="37"/>
        <end position="54"/>
    </location>
</feature>
<dbReference type="GO" id="GO:0006865">
    <property type="term" value="P:amino acid transport"/>
    <property type="evidence" value="ECO:0007669"/>
    <property type="project" value="UniProtKB-KW"/>
</dbReference>
<feature type="transmembrane region" description="Helical" evidence="9">
    <location>
        <begin position="95"/>
        <end position="117"/>
    </location>
</feature>
<keyword evidence="4 9" id="KW-0812">Transmembrane</keyword>
<gene>
    <name evidence="10" type="ORF">FHR98_003315</name>
</gene>
<dbReference type="InterPro" id="IPR001851">
    <property type="entry name" value="ABC_transp_permease"/>
</dbReference>
<dbReference type="GO" id="GO:0005886">
    <property type="term" value="C:plasma membrane"/>
    <property type="evidence" value="ECO:0007669"/>
    <property type="project" value="UniProtKB-SubCell"/>
</dbReference>
<dbReference type="Pfam" id="PF02653">
    <property type="entry name" value="BPD_transp_2"/>
    <property type="match status" value="1"/>
</dbReference>
<evidence type="ECO:0000313" key="10">
    <source>
        <dbReference type="EMBL" id="MBB3066998.1"/>
    </source>
</evidence>
<accession>A0A839SXG2</accession>
<evidence type="ECO:0000256" key="5">
    <source>
        <dbReference type="ARBA" id="ARBA00022970"/>
    </source>
</evidence>
<evidence type="ECO:0000256" key="2">
    <source>
        <dbReference type="ARBA" id="ARBA00022448"/>
    </source>
</evidence>
<keyword evidence="11" id="KW-1185">Reference proteome</keyword>
<dbReference type="GO" id="GO:0022857">
    <property type="term" value="F:transmembrane transporter activity"/>
    <property type="evidence" value="ECO:0007669"/>
    <property type="project" value="InterPro"/>
</dbReference>
<dbReference type="CDD" id="cd06582">
    <property type="entry name" value="TM_PBP1_LivH_like"/>
    <property type="match status" value="1"/>
</dbReference>
<dbReference type="AlphaFoldDB" id="A0A839SXG2"/>
<feature type="transmembrane region" description="Helical" evidence="9">
    <location>
        <begin position="256"/>
        <end position="277"/>
    </location>
</feature>
<dbReference type="RefSeq" id="WP_183417823.1">
    <property type="nucleotide sequence ID" value="NZ_JACHXA010000013.1"/>
</dbReference>
<comment type="subcellular location">
    <subcellularLocation>
        <location evidence="1">Cell membrane</location>
        <topology evidence="1">Multi-pass membrane protein</topology>
    </subcellularLocation>
</comment>